<evidence type="ECO:0000313" key="2">
    <source>
        <dbReference type="EMBL" id="RXK10019.1"/>
    </source>
</evidence>
<reference evidence="2 4" key="1">
    <citation type="submission" date="2017-10" db="EMBL/GenBank/DDBJ databases">
        <title>Genomics of the genus Arcobacter.</title>
        <authorList>
            <person name="Perez-Cataluna A."/>
            <person name="Figueras M.J."/>
        </authorList>
    </citation>
    <scope>NUCLEOTIDE SEQUENCE [LARGE SCALE GENOMIC DNA]</scope>
    <source>
        <strain evidence="2 4">CECT 7835</strain>
    </source>
</reference>
<dbReference type="PANTHER" id="PTHR37841:SF1">
    <property type="entry name" value="DUF3298 DOMAIN-CONTAINING PROTEIN"/>
    <property type="match status" value="1"/>
</dbReference>
<dbReference type="Pfam" id="PF14903">
    <property type="entry name" value="WG_beta_rep"/>
    <property type="match status" value="3"/>
</dbReference>
<dbReference type="EMBL" id="CP031217">
    <property type="protein sequence ID" value="AXH13378.1"/>
    <property type="molecule type" value="Genomic_DNA"/>
</dbReference>
<name>A0AAX2A954_9BACT</name>
<evidence type="ECO:0000313" key="1">
    <source>
        <dbReference type="EMBL" id="AXH13378.1"/>
    </source>
</evidence>
<gene>
    <name evidence="1" type="ORF">ABIV_2404</name>
    <name evidence="2" type="ORF">CRV05_06480</name>
</gene>
<dbReference type="Proteomes" id="UP000289193">
    <property type="component" value="Unassembled WGS sequence"/>
</dbReference>
<dbReference type="Proteomes" id="UP000253850">
    <property type="component" value="Chromosome"/>
</dbReference>
<accession>A0AAX2A954</accession>
<keyword evidence="4" id="KW-1185">Reference proteome</keyword>
<dbReference type="KEGG" id="hbv:ABIV_2404"/>
<dbReference type="InterPro" id="IPR032774">
    <property type="entry name" value="WG_beta_rep"/>
</dbReference>
<organism evidence="2 4">
    <name type="scientific">Halarcobacter bivalviorum</name>
    <dbReference type="NCBI Taxonomy" id="663364"/>
    <lineage>
        <taxon>Bacteria</taxon>
        <taxon>Pseudomonadati</taxon>
        <taxon>Campylobacterota</taxon>
        <taxon>Epsilonproteobacteria</taxon>
        <taxon>Campylobacterales</taxon>
        <taxon>Arcobacteraceae</taxon>
        <taxon>Halarcobacter</taxon>
    </lineage>
</organism>
<dbReference type="PROSITE" id="PS51257">
    <property type="entry name" value="PROKAR_LIPOPROTEIN"/>
    <property type="match status" value="1"/>
</dbReference>
<dbReference type="AlphaFoldDB" id="A0AAX2A954"/>
<evidence type="ECO:0000313" key="4">
    <source>
        <dbReference type="Proteomes" id="UP000289193"/>
    </source>
</evidence>
<dbReference type="EMBL" id="PDKM01000003">
    <property type="protein sequence ID" value="RXK10019.1"/>
    <property type="molecule type" value="Genomic_DNA"/>
</dbReference>
<dbReference type="PANTHER" id="PTHR37841">
    <property type="entry name" value="GLR2918 PROTEIN"/>
    <property type="match status" value="1"/>
</dbReference>
<proteinExistence type="predicted"/>
<evidence type="ECO:0000313" key="3">
    <source>
        <dbReference type="Proteomes" id="UP000253850"/>
    </source>
</evidence>
<protein>
    <submittedName>
        <fullName evidence="1">WG_beta_rep domain-containing protein</fullName>
    </submittedName>
</protein>
<reference evidence="1 3" key="2">
    <citation type="submission" date="2018-07" db="EMBL/GenBank/DDBJ databases">
        <title>Complete genome of the Arcobacter bivalviorum type strain LMG 26154.</title>
        <authorList>
            <person name="Miller W.G."/>
            <person name="Yee E."/>
            <person name="Bono J.L."/>
        </authorList>
    </citation>
    <scope>NUCLEOTIDE SEQUENCE [LARGE SCALE GENOMIC DNA]</scope>
    <source>
        <strain evidence="1 3">LMG 26154</strain>
    </source>
</reference>
<dbReference type="RefSeq" id="WP_114840164.1">
    <property type="nucleotide sequence ID" value="NZ_CP031217.1"/>
</dbReference>
<sequence length="251" mass="28821">MRQIFILIATILVISGCSFKDNTTVVSESNKDGVINKDGEVIVKPIYKKVYNFTTVEDNNYSHPHYINLHWLHIDDKEYAVVKNIDNKLGIIDKDGDLKLKAIFDSIGQFFNGYAKVEIAGKYGLINEDFEVVLKPIYDEVRNVIDGSIIVKNYTKNGQAKYACLDTDMDMVASFDYDMIYLSNEERMRIVKDDKWGFMNTDCKVTVEPKYSFVDDYSRGIARVKIDNLWSYVDLNGDEITPKSFTDADNF</sequence>